<sequence length="55" mass="6485">MFYQNISIKDLARLSNVIAYRIEAFKYRNNRSLNLDEIVKIANVLNIDLNNLKEV</sequence>
<proteinExistence type="predicted"/>
<dbReference type="InterPro" id="IPR010982">
    <property type="entry name" value="Lambda_DNA-bd_dom_sf"/>
</dbReference>
<dbReference type="GO" id="GO:0003677">
    <property type="term" value="F:DNA binding"/>
    <property type="evidence" value="ECO:0007669"/>
    <property type="project" value="InterPro"/>
</dbReference>
<dbReference type="EMBL" id="BK015573">
    <property type="protein sequence ID" value="DAE13962.1"/>
    <property type="molecule type" value="Genomic_DNA"/>
</dbReference>
<dbReference type="Gene3D" id="1.10.260.40">
    <property type="entry name" value="lambda repressor-like DNA-binding domains"/>
    <property type="match status" value="1"/>
</dbReference>
<dbReference type="InterPro" id="IPR001387">
    <property type="entry name" value="Cro/C1-type_HTH"/>
</dbReference>
<evidence type="ECO:0000313" key="2">
    <source>
        <dbReference type="EMBL" id="DAE13962.1"/>
    </source>
</evidence>
<accession>A0A8S5Q4C1</accession>
<protein>
    <submittedName>
        <fullName evidence="2">Structural protein</fullName>
    </submittedName>
</protein>
<evidence type="ECO:0000259" key="1">
    <source>
        <dbReference type="Pfam" id="PF13443"/>
    </source>
</evidence>
<feature type="domain" description="HTH cro/C1-type" evidence="1">
    <location>
        <begin position="5"/>
        <end position="50"/>
    </location>
</feature>
<reference evidence="2" key="1">
    <citation type="journal article" date="2021" name="Proc. Natl. Acad. Sci. U.S.A.">
        <title>A Catalog of Tens of Thousands of Viruses from Human Metagenomes Reveals Hidden Associations with Chronic Diseases.</title>
        <authorList>
            <person name="Tisza M.J."/>
            <person name="Buck C.B."/>
        </authorList>
    </citation>
    <scope>NUCLEOTIDE SEQUENCE</scope>
    <source>
        <strain evidence="2">Ctxrg1</strain>
    </source>
</reference>
<dbReference type="Pfam" id="PF13443">
    <property type="entry name" value="HTH_26"/>
    <property type="match status" value="1"/>
</dbReference>
<organism evidence="2">
    <name type="scientific">Siphoviridae sp. ctxrg1</name>
    <dbReference type="NCBI Taxonomy" id="2825741"/>
    <lineage>
        <taxon>Viruses</taxon>
        <taxon>Duplodnaviria</taxon>
        <taxon>Heunggongvirae</taxon>
        <taxon>Uroviricota</taxon>
        <taxon>Caudoviricetes</taxon>
    </lineage>
</organism>
<name>A0A8S5Q4C1_9CAUD</name>